<dbReference type="HOGENOM" id="CLU_018171_0_0_6"/>
<dbReference type="Gene3D" id="3.40.50.300">
    <property type="entry name" value="P-loop containing nucleotide triphosphate hydrolases"/>
    <property type="match status" value="2"/>
</dbReference>
<dbReference type="GO" id="GO:0016887">
    <property type="term" value="F:ATP hydrolysis activity"/>
    <property type="evidence" value="ECO:0007669"/>
    <property type="project" value="InterPro"/>
</dbReference>
<evidence type="ECO:0000256" key="1">
    <source>
        <dbReference type="RuleBase" id="RU003651"/>
    </source>
</evidence>
<keyword evidence="1" id="KW-0547">Nucleotide-binding</keyword>
<dbReference type="Gene3D" id="1.10.8.60">
    <property type="match status" value="1"/>
</dbReference>
<protein>
    <submittedName>
        <fullName evidence="4">ATPase, AAA family</fullName>
    </submittedName>
</protein>
<dbReference type="Pfam" id="PF17862">
    <property type="entry name" value="AAA_lid_3"/>
    <property type="match status" value="1"/>
</dbReference>
<evidence type="ECO:0000313" key="5">
    <source>
        <dbReference type="Proteomes" id="UP000018442"/>
    </source>
</evidence>
<reference evidence="5" key="1">
    <citation type="journal article" date="2012" name="PLoS ONE">
        <title>The success of Acinetobacter species; genetic, metabolic and virulence attributes.</title>
        <authorList>
            <person name="Peleg A.Y."/>
            <person name="de Breij A."/>
            <person name="Adams M.D."/>
            <person name="Cerqueira G.M."/>
            <person name="Mocali S."/>
            <person name="Galardini M."/>
            <person name="Nibbering P.H."/>
            <person name="Earl A.M."/>
            <person name="Ward D.V."/>
            <person name="Paterson D.L."/>
            <person name="Seifert H."/>
            <person name="Dijkshoorn L."/>
        </authorList>
    </citation>
    <scope>NUCLEOTIDE SEQUENCE [LARGE SCALE GENOMIC DNA]</scope>
    <source>
        <strain evidence="5">SH205</strain>
    </source>
</reference>
<feature type="domain" description="AAA+ ATPase" evidence="3">
    <location>
        <begin position="324"/>
        <end position="460"/>
    </location>
</feature>
<feature type="domain" description="AAA+ ATPase" evidence="3">
    <location>
        <begin position="571"/>
        <end position="706"/>
    </location>
</feature>
<dbReference type="PROSITE" id="PS00674">
    <property type="entry name" value="AAA"/>
    <property type="match status" value="2"/>
</dbReference>
<dbReference type="SUPFAM" id="SSF52540">
    <property type="entry name" value="P-loop containing nucleoside triphosphate hydrolases"/>
    <property type="match status" value="2"/>
</dbReference>
<dbReference type="InterPro" id="IPR003593">
    <property type="entry name" value="AAA+_ATPase"/>
</dbReference>
<dbReference type="GO" id="GO:0005524">
    <property type="term" value="F:ATP binding"/>
    <property type="evidence" value="ECO:0007669"/>
    <property type="project" value="UniProtKB-KW"/>
</dbReference>
<organism evidence="4 5">
    <name type="scientific">Acinetobacter junii SH205</name>
    <dbReference type="NCBI Taxonomy" id="575587"/>
    <lineage>
        <taxon>Bacteria</taxon>
        <taxon>Pseudomonadati</taxon>
        <taxon>Pseudomonadota</taxon>
        <taxon>Gammaproteobacteria</taxon>
        <taxon>Moraxellales</taxon>
        <taxon>Moraxellaceae</taxon>
        <taxon>Acinetobacter</taxon>
    </lineage>
</organism>
<dbReference type="InterPro" id="IPR003959">
    <property type="entry name" value="ATPase_AAA_core"/>
</dbReference>
<dbReference type="SMART" id="SM00382">
    <property type="entry name" value="AAA"/>
    <property type="match status" value="2"/>
</dbReference>
<keyword evidence="1" id="KW-0067">ATP-binding</keyword>
<dbReference type="EMBL" id="GG705011">
    <property type="protein sequence ID" value="EEY92958.1"/>
    <property type="molecule type" value="Genomic_DNA"/>
</dbReference>
<proteinExistence type="inferred from homology"/>
<dbReference type="InterPro" id="IPR041569">
    <property type="entry name" value="AAA_lid_3"/>
</dbReference>
<evidence type="ECO:0000313" key="4">
    <source>
        <dbReference type="EMBL" id="EEY92958.1"/>
    </source>
</evidence>
<dbReference type="CDD" id="cd19481">
    <property type="entry name" value="RecA-like_protease"/>
    <property type="match status" value="1"/>
</dbReference>
<dbReference type="InterPro" id="IPR003960">
    <property type="entry name" value="ATPase_AAA_CS"/>
</dbReference>
<keyword evidence="2" id="KW-1133">Transmembrane helix</keyword>
<name>D0SLQ1_ACIJU</name>
<keyword evidence="2" id="KW-0812">Transmembrane</keyword>
<dbReference type="PANTHER" id="PTHR23077">
    <property type="entry name" value="AAA-FAMILY ATPASE"/>
    <property type="match status" value="1"/>
</dbReference>
<dbReference type="AlphaFoldDB" id="D0SLQ1"/>
<dbReference type="InterPro" id="IPR027417">
    <property type="entry name" value="P-loop_NTPase"/>
</dbReference>
<evidence type="ECO:0000256" key="2">
    <source>
        <dbReference type="SAM" id="Phobius"/>
    </source>
</evidence>
<evidence type="ECO:0000259" key="3">
    <source>
        <dbReference type="SMART" id="SM00382"/>
    </source>
</evidence>
<accession>D0SLQ1</accession>
<feature type="transmembrane region" description="Helical" evidence="2">
    <location>
        <begin position="87"/>
        <end position="105"/>
    </location>
</feature>
<dbReference type="Proteomes" id="UP000018442">
    <property type="component" value="Unassembled WGS sequence"/>
</dbReference>
<sequence>MDKSQESYLGQQLQQANQALEAAAKEVNTSKEQAFQYYSDVETAVQDVELTIHTLVQNRIDQVLTQARKECIGLGLSLRPLFINQKFVIMLWIGLILVIPFLIGFLISSKFLGYLIAIGLYVFLSKKSIQIAATKKSQNTIDAIQSLKQYSFSFMHFTEKESGDSAYPYDVVRAPWPNKDVFSSWRINNEFGPLFGADFIVFHPLNMPIDSENIHMVLSMPKNDRKAALIPIKAGAIQQSIWSIQKAFLQEVASKLENYVKPIQVFSEYAEIWAKDHKYYNTLQQRLKTLSTVVEEWSDIAIEEETLDRILKLVDLFISDRKPTPKGILLYGPPGTGKTLIARKLQKHANCHFEAVNISDLKAGYIGQTAPKVKALWQRCRDNAPTILFIDECESTFARRGGADTDAFGNELVQTFLSEWDGFNQDAGKVFVVAATNRKDIIDNAILSRFTTTIEIGLPNGKARKRILENEFAQADMQFKVNDDIVHETAGMSGRDLHTLIASLVAESLNRDLNADMLLEHIRKIRGKGSTNVKAMTWDDIVLPNSTMSEFQNLGKELRNAEKLAELGISTPKGILLYGPPGTGKTQIARVLASQSGLSFIGATTSDLKANYIGQSGSKVKQLFEQARSQAPCILFIDEIDIVAGARNGSNDSFIQEIVGQMLQELDGIATKEGQVFLLAASNYPENIDSALMSRLERKIEIGLPNEFARSQIIANILRKKPTNFDVETIAIQLAKQTENYSGRDLNSLITRATRHAVNRALQTGDDIENTKIIEQDLFNNIETVL</sequence>
<dbReference type="InterPro" id="IPR050168">
    <property type="entry name" value="AAA_ATPase_domain"/>
</dbReference>
<comment type="similarity">
    <text evidence="1">Belongs to the AAA ATPase family.</text>
</comment>
<dbReference type="RefSeq" id="WP_005402157.1">
    <property type="nucleotide sequence ID" value="NZ_GG705011.1"/>
</dbReference>
<dbReference type="Pfam" id="PF00004">
    <property type="entry name" value="AAA"/>
    <property type="match status" value="2"/>
</dbReference>
<gene>
    <name evidence="4" type="ORF">HMPREF0026_00234</name>
</gene>
<keyword evidence="2" id="KW-0472">Membrane</keyword>